<dbReference type="InterPro" id="IPR000847">
    <property type="entry name" value="LysR_HTH_N"/>
</dbReference>
<dbReference type="RefSeq" id="WP_132004273.1">
    <property type="nucleotide sequence ID" value="NZ_JABUHM010000009.1"/>
</dbReference>
<sequence>MDERDWLILKVLYEKNNITKSAEILYMSQPSLTKRIQQIEKEFNLTIVSRGTRGVQFTPQGEYLAKCADEMLERHRRIKETVRNMDQEVSGTLRIAVSNFITRHKLPQLLKLFREQFPKVSYKVTTGWSREVFQLAYNRDVQIGIVRGDYQWPESRQLLFEENICIVSTEHIEIQDLPVLPRIDYETDALLKSMIDNWWSGNFSEPPVIGMEVDKADTCKEMVTSGLGYGILPSVLVENRNDLYKINLKDDAGNPLVRKTWMLYREESMDLKVVKEFVHFISKLDFEQL</sequence>
<evidence type="ECO:0000313" key="7">
    <source>
        <dbReference type="Proteomes" id="UP000295689"/>
    </source>
</evidence>
<dbReference type="InterPro" id="IPR005119">
    <property type="entry name" value="LysR_subst-bd"/>
</dbReference>
<dbReference type="Pfam" id="PF03466">
    <property type="entry name" value="LysR_substrate"/>
    <property type="match status" value="1"/>
</dbReference>
<evidence type="ECO:0000256" key="2">
    <source>
        <dbReference type="ARBA" id="ARBA00023015"/>
    </source>
</evidence>
<organism evidence="6 7">
    <name type="scientific">Mesobacillus foraminis</name>
    <dbReference type="NCBI Taxonomy" id="279826"/>
    <lineage>
        <taxon>Bacteria</taxon>
        <taxon>Bacillati</taxon>
        <taxon>Bacillota</taxon>
        <taxon>Bacilli</taxon>
        <taxon>Bacillales</taxon>
        <taxon>Bacillaceae</taxon>
        <taxon>Mesobacillus</taxon>
    </lineage>
</organism>
<evidence type="ECO:0000256" key="1">
    <source>
        <dbReference type="ARBA" id="ARBA00009437"/>
    </source>
</evidence>
<feature type="domain" description="HTH lysR-type" evidence="5">
    <location>
        <begin position="1"/>
        <end position="58"/>
    </location>
</feature>
<evidence type="ECO:0000313" key="6">
    <source>
        <dbReference type="EMBL" id="TCN26094.1"/>
    </source>
</evidence>
<accession>A0A4R2BJE2</accession>
<dbReference type="AlphaFoldDB" id="A0A4R2BJE2"/>
<name>A0A4R2BJE2_9BACI</name>
<keyword evidence="7" id="KW-1185">Reference proteome</keyword>
<dbReference type="EMBL" id="SLVV01000004">
    <property type="protein sequence ID" value="TCN26094.1"/>
    <property type="molecule type" value="Genomic_DNA"/>
</dbReference>
<reference evidence="6 7" key="1">
    <citation type="journal article" date="2015" name="Stand. Genomic Sci.">
        <title>Genomic Encyclopedia of Bacterial and Archaeal Type Strains, Phase III: the genomes of soil and plant-associated and newly described type strains.</title>
        <authorList>
            <person name="Whitman W.B."/>
            <person name="Woyke T."/>
            <person name="Klenk H.P."/>
            <person name="Zhou Y."/>
            <person name="Lilburn T.G."/>
            <person name="Beck B.J."/>
            <person name="De Vos P."/>
            <person name="Vandamme P."/>
            <person name="Eisen J.A."/>
            <person name="Garrity G."/>
            <person name="Hugenholtz P."/>
            <person name="Kyrpides N.C."/>
        </authorList>
    </citation>
    <scope>NUCLEOTIDE SEQUENCE [LARGE SCALE GENOMIC DNA]</scope>
    <source>
        <strain evidence="6 7">CV53</strain>
    </source>
</reference>
<comment type="similarity">
    <text evidence="1">Belongs to the LysR transcriptional regulatory family.</text>
</comment>
<dbReference type="PANTHER" id="PTHR30126">
    <property type="entry name" value="HTH-TYPE TRANSCRIPTIONAL REGULATOR"/>
    <property type="match status" value="1"/>
</dbReference>
<dbReference type="GO" id="GO:0000976">
    <property type="term" value="F:transcription cis-regulatory region binding"/>
    <property type="evidence" value="ECO:0007669"/>
    <property type="project" value="TreeGrafter"/>
</dbReference>
<dbReference type="InterPro" id="IPR036388">
    <property type="entry name" value="WH-like_DNA-bd_sf"/>
</dbReference>
<keyword evidence="4" id="KW-0804">Transcription</keyword>
<comment type="caution">
    <text evidence="6">The sequence shown here is derived from an EMBL/GenBank/DDBJ whole genome shotgun (WGS) entry which is preliminary data.</text>
</comment>
<dbReference type="GO" id="GO:0003700">
    <property type="term" value="F:DNA-binding transcription factor activity"/>
    <property type="evidence" value="ECO:0007669"/>
    <property type="project" value="InterPro"/>
</dbReference>
<evidence type="ECO:0000259" key="5">
    <source>
        <dbReference type="PROSITE" id="PS50931"/>
    </source>
</evidence>
<keyword evidence="3 6" id="KW-0238">DNA-binding</keyword>
<dbReference type="Pfam" id="PF00126">
    <property type="entry name" value="HTH_1"/>
    <property type="match status" value="1"/>
</dbReference>
<dbReference type="PANTHER" id="PTHR30126:SF78">
    <property type="entry name" value="HTH LYSR-TYPE DOMAIN-CONTAINING PROTEIN"/>
    <property type="match status" value="1"/>
</dbReference>
<dbReference type="PROSITE" id="PS50931">
    <property type="entry name" value="HTH_LYSR"/>
    <property type="match status" value="1"/>
</dbReference>
<dbReference type="InterPro" id="IPR036390">
    <property type="entry name" value="WH_DNA-bd_sf"/>
</dbReference>
<dbReference type="CDD" id="cd05466">
    <property type="entry name" value="PBP2_LTTR_substrate"/>
    <property type="match status" value="1"/>
</dbReference>
<dbReference type="Gene3D" id="3.40.190.290">
    <property type="match status" value="1"/>
</dbReference>
<gene>
    <name evidence="6" type="ORF">EV146_104201</name>
</gene>
<evidence type="ECO:0000256" key="3">
    <source>
        <dbReference type="ARBA" id="ARBA00023125"/>
    </source>
</evidence>
<dbReference type="SUPFAM" id="SSF53850">
    <property type="entry name" value="Periplasmic binding protein-like II"/>
    <property type="match status" value="1"/>
</dbReference>
<dbReference type="SUPFAM" id="SSF46785">
    <property type="entry name" value="Winged helix' DNA-binding domain"/>
    <property type="match status" value="1"/>
</dbReference>
<dbReference type="Gene3D" id="1.10.10.10">
    <property type="entry name" value="Winged helix-like DNA-binding domain superfamily/Winged helix DNA-binding domain"/>
    <property type="match status" value="1"/>
</dbReference>
<dbReference type="Proteomes" id="UP000295689">
    <property type="component" value="Unassembled WGS sequence"/>
</dbReference>
<proteinExistence type="inferred from homology"/>
<protein>
    <submittedName>
        <fullName evidence="6">DNA-binding transcriptional LysR family regulator</fullName>
    </submittedName>
</protein>
<keyword evidence="2" id="KW-0805">Transcription regulation</keyword>
<evidence type="ECO:0000256" key="4">
    <source>
        <dbReference type="ARBA" id="ARBA00023163"/>
    </source>
</evidence>